<evidence type="ECO:0000313" key="12">
    <source>
        <dbReference type="Proteomes" id="UP000637628"/>
    </source>
</evidence>
<dbReference type="SUPFAM" id="SSF51011">
    <property type="entry name" value="Glycosyl hydrolase domain"/>
    <property type="match status" value="1"/>
</dbReference>
<dbReference type="InterPro" id="IPR001944">
    <property type="entry name" value="Glycoside_Hdrlase_35"/>
</dbReference>
<dbReference type="InterPro" id="IPR036833">
    <property type="entry name" value="BetaGal_dom3_sf"/>
</dbReference>
<dbReference type="EMBL" id="BOML01000033">
    <property type="protein sequence ID" value="GIE02709.1"/>
    <property type="molecule type" value="Genomic_DNA"/>
</dbReference>
<evidence type="ECO:0000259" key="10">
    <source>
        <dbReference type="SMART" id="SM01029"/>
    </source>
</evidence>
<protein>
    <recommendedName>
        <fullName evidence="3">beta-galactosidase</fullName>
        <ecNumber evidence="3">3.2.1.23</ecNumber>
    </recommendedName>
</protein>
<dbReference type="Pfam" id="PF10435">
    <property type="entry name" value="BetaGal_dom2"/>
    <property type="match status" value="1"/>
</dbReference>
<feature type="domain" description="Beta-galactosidase" evidence="10">
    <location>
        <begin position="406"/>
        <end position="577"/>
    </location>
</feature>
<dbReference type="Gene3D" id="2.60.390.10">
    <property type="entry name" value="Beta-galactosidase, domain 3"/>
    <property type="match status" value="1"/>
</dbReference>
<dbReference type="InterPro" id="IPR037110">
    <property type="entry name" value="Betagal_dom2_sf"/>
</dbReference>
<dbReference type="InterPro" id="IPR008979">
    <property type="entry name" value="Galactose-bd-like_sf"/>
</dbReference>
<dbReference type="PRINTS" id="PR00742">
    <property type="entry name" value="GLHYDRLASE35"/>
</dbReference>
<dbReference type="SUPFAM" id="SSF117100">
    <property type="entry name" value="Beta-galactosidase LacA, domain 3"/>
    <property type="match status" value="1"/>
</dbReference>
<dbReference type="RefSeq" id="WP_239132554.1">
    <property type="nucleotide sequence ID" value="NZ_BAAATX010000013.1"/>
</dbReference>
<comment type="caution">
    <text evidence="11">The sequence shown here is derived from an EMBL/GenBank/DDBJ whole genome shotgun (WGS) entry which is preliminary data.</text>
</comment>
<feature type="signal peptide" evidence="9">
    <location>
        <begin position="1"/>
        <end position="32"/>
    </location>
</feature>
<keyword evidence="5" id="KW-0378">Hydrolase</keyword>
<feature type="chain" id="PRO_5047441530" description="beta-galactosidase" evidence="9">
    <location>
        <begin position="33"/>
        <end position="968"/>
    </location>
</feature>
<dbReference type="InterPro" id="IPR017853">
    <property type="entry name" value="GH"/>
</dbReference>
<dbReference type="Pfam" id="PF13364">
    <property type="entry name" value="BetaGal_ABD2"/>
    <property type="match status" value="2"/>
</dbReference>
<dbReference type="Pfam" id="PF01301">
    <property type="entry name" value="Glyco_hydro_35"/>
    <property type="match status" value="1"/>
</dbReference>
<dbReference type="Gene3D" id="2.102.20.10">
    <property type="entry name" value="Beta-galactosidase, domain 2"/>
    <property type="match status" value="1"/>
</dbReference>
<keyword evidence="7" id="KW-0326">Glycosidase</keyword>
<dbReference type="InterPro" id="IPR018954">
    <property type="entry name" value="Betagal_dom2"/>
</dbReference>
<reference evidence="11 12" key="1">
    <citation type="submission" date="2021-01" db="EMBL/GenBank/DDBJ databases">
        <title>Whole genome shotgun sequence of Actinoplanes durhamensis NBRC 14914.</title>
        <authorList>
            <person name="Komaki H."/>
            <person name="Tamura T."/>
        </authorList>
    </citation>
    <scope>NUCLEOTIDE SEQUENCE [LARGE SCALE GENOMIC DNA]</scope>
    <source>
        <strain evidence="11 12">NBRC 14914</strain>
    </source>
</reference>
<proteinExistence type="inferred from homology"/>
<dbReference type="SUPFAM" id="SSF49785">
    <property type="entry name" value="Galactose-binding domain-like"/>
    <property type="match status" value="2"/>
</dbReference>
<keyword evidence="4 9" id="KW-0732">Signal</keyword>
<keyword evidence="12" id="KW-1185">Reference proteome</keyword>
<dbReference type="Gene3D" id="2.60.120.260">
    <property type="entry name" value="Galactose-binding domain-like"/>
    <property type="match status" value="2"/>
</dbReference>
<dbReference type="PANTHER" id="PTHR23421">
    <property type="entry name" value="BETA-GALACTOSIDASE RELATED"/>
    <property type="match status" value="1"/>
</dbReference>
<dbReference type="InterPro" id="IPR031330">
    <property type="entry name" value="Gly_Hdrlase_35_cat"/>
</dbReference>
<dbReference type="InterPro" id="IPR025972">
    <property type="entry name" value="BetaGal_dom3"/>
</dbReference>
<evidence type="ECO:0000256" key="2">
    <source>
        <dbReference type="ARBA" id="ARBA00009809"/>
    </source>
</evidence>
<evidence type="ECO:0000256" key="5">
    <source>
        <dbReference type="ARBA" id="ARBA00022801"/>
    </source>
</evidence>
<evidence type="ECO:0000256" key="7">
    <source>
        <dbReference type="ARBA" id="ARBA00023295"/>
    </source>
</evidence>
<evidence type="ECO:0000256" key="4">
    <source>
        <dbReference type="ARBA" id="ARBA00022729"/>
    </source>
</evidence>
<dbReference type="SMART" id="SM01029">
    <property type="entry name" value="BetaGal_dom2"/>
    <property type="match status" value="1"/>
</dbReference>
<evidence type="ECO:0000256" key="1">
    <source>
        <dbReference type="ARBA" id="ARBA00001412"/>
    </source>
</evidence>
<evidence type="ECO:0000256" key="3">
    <source>
        <dbReference type="ARBA" id="ARBA00012756"/>
    </source>
</evidence>
<dbReference type="EC" id="3.2.1.23" evidence="3"/>
<comment type="similarity">
    <text evidence="2 8">Belongs to the glycosyl hydrolase 35 family.</text>
</comment>
<comment type="catalytic activity">
    <reaction evidence="1">
        <text>Hydrolysis of terminal non-reducing beta-D-galactose residues in beta-D-galactosides.</text>
        <dbReference type="EC" id="3.2.1.23"/>
    </reaction>
</comment>
<evidence type="ECO:0000256" key="6">
    <source>
        <dbReference type="ARBA" id="ARBA00023180"/>
    </source>
</evidence>
<evidence type="ECO:0000313" key="11">
    <source>
        <dbReference type="EMBL" id="GIE02709.1"/>
    </source>
</evidence>
<evidence type="ECO:0000256" key="9">
    <source>
        <dbReference type="SAM" id="SignalP"/>
    </source>
</evidence>
<dbReference type="InterPro" id="IPR025300">
    <property type="entry name" value="BetaGal_jelly_roll_dom"/>
</dbReference>
<dbReference type="Pfam" id="PF13363">
    <property type="entry name" value="BetaGal_dom3"/>
    <property type="match status" value="1"/>
</dbReference>
<organism evidence="11 12">
    <name type="scientific">Paractinoplanes durhamensis</name>
    <dbReference type="NCBI Taxonomy" id="113563"/>
    <lineage>
        <taxon>Bacteria</taxon>
        <taxon>Bacillati</taxon>
        <taxon>Actinomycetota</taxon>
        <taxon>Actinomycetes</taxon>
        <taxon>Micromonosporales</taxon>
        <taxon>Micromonosporaceae</taxon>
        <taxon>Paractinoplanes</taxon>
    </lineage>
</organism>
<sequence>MRFDGSSGRRALATALAVLVGTLLATSAPTQASATSQPVSPPHNASTAKTVSFDQYSMIIGGERTFVWSGEMHPFRIPSVALWRDTLEKMKATGFNTVSFYFNWAYHSPAPGVYDFTGVRDMDRLLTIAEQVGLYVIARPGPYINAEVDGGGFPAWLTTQAGRARTDAPDYLAATDEWQSAIDAIIAKHQITNGTGSVILYQVENELAATGTAQRNYLQHLYDKARLDGIEVPIFHNDKGRNGYWVPASSTVPGTVPGPLDMYAFDGYPGGTCRTDGTVGSPSAAPDWGIQGAGGAKGGATASPNTPGFVAEFGGGWFDYWGSVGTYPCTGVREGNGYERVFYGTNIANRITVQNFYMTVGGTSWGWLPAPVVYSSYDYGAAIGEFRELKAKNEALRTLGYFVQTVKPLTKVEKGDDVPTSSAAVRIEHTVNPDTGTNFYFAVHNPSNATTDDSFTFPIGDHTVPLRLAGQDAKTLVANYEMEGNHLVYSTSEIETHLRGVALLHGRPGESGETVLRYPSAPTVKVLHGAADAAYDPASGDLRLTYQHSGLIRVRVTEPHRAPLTLLIADEATAATFWRVDSTLVRGPQLVRSARSQHGVLALTGDTTAVADLEVWGPPLSRAVTWNGRPVAVRPTSAGSLLGVRKLAGPRQVALPDLTTWKYSAESPEAAAGFDDSGWRVADLTSTNSTTKPPAGQPVLTADDYGFHHGDVWYRGHGTGSLPAGIALNYGGGGAGLLQAWLDGVYLGQNVLATGVASPSTRGTATFTVPEALRGDGDHVLSVMVRNNSHNEDGGVNDAHKEGRGLIGSSLTGLTWRIQGGAAMDPVRGPLNNGGLYGERTGWSLPGFRDRSWVTRTVPDTSATAGTSWYRTSFDLRIPADLDASIGLTIGDPAVPRSGGHYRVLIFLNGWNLGQYIADVGPQHTFALPAGVLDPHGHNTLALAVTSDGGPGDTLEQVKLTAVAVSRR</sequence>
<evidence type="ECO:0000256" key="8">
    <source>
        <dbReference type="RuleBase" id="RU003679"/>
    </source>
</evidence>
<name>A0ABQ3YYV1_9ACTN</name>
<dbReference type="SUPFAM" id="SSF51445">
    <property type="entry name" value="(Trans)glycosidases"/>
    <property type="match status" value="1"/>
</dbReference>
<keyword evidence="6" id="KW-0325">Glycoprotein</keyword>
<dbReference type="Proteomes" id="UP000637628">
    <property type="component" value="Unassembled WGS sequence"/>
</dbReference>
<dbReference type="Gene3D" id="3.20.20.80">
    <property type="entry name" value="Glycosidases"/>
    <property type="match status" value="1"/>
</dbReference>
<accession>A0ABQ3YYV1</accession>
<gene>
    <name evidence="11" type="primary">lacZ_1</name>
    <name evidence="11" type="ORF">Adu01nite_40590</name>
</gene>